<dbReference type="Gene3D" id="3.90.1200.10">
    <property type="match status" value="1"/>
</dbReference>
<evidence type="ECO:0000256" key="3">
    <source>
        <dbReference type="ARBA" id="ARBA00022741"/>
    </source>
</evidence>
<keyword evidence="4 7" id="KW-0418">Kinase</keyword>
<evidence type="ECO:0000256" key="5">
    <source>
        <dbReference type="ARBA" id="ARBA00022840"/>
    </source>
</evidence>
<dbReference type="InterPro" id="IPR011009">
    <property type="entry name" value="Kinase-like_dom_sf"/>
</dbReference>
<dbReference type="EMBL" id="QXGI01000004">
    <property type="protein sequence ID" value="RSX47979.1"/>
    <property type="molecule type" value="Genomic_DNA"/>
</dbReference>
<evidence type="ECO:0000259" key="10">
    <source>
        <dbReference type="Pfam" id="PF01636"/>
    </source>
</evidence>
<comment type="similarity">
    <text evidence="1 7">Belongs to the aminoglycoside phosphotransferase family.</text>
</comment>
<feature type="domain" description="Aminoglycoside phosphotransferase" evidence="10">
    <location>
        <begin position="39"/>
        <end position="250"/>
    </location>
</feature>
<accession>A0A430F6Q0</accession>
<evidence type="ECO:0000256" key="2">
    <source>
        <dbReference type="ARBA" id="ARBA00022679"/>
    </source>
</evidence>
<evidence type="ECO:0000256" key="6">
    <source>
        <dbReference type="ARBA" id="ARBA00023251"/>
    </source>
</evidence>
<dbReference type="GO" id="GO:0016773">
    <property type="term" value="F:phosphotransferase activity, alcohol group as acceptor"/>
    <property type="evidence" value="ECO:0007669"/>
    <property type="project" value="InterPro"/>
</dbReference>
<feature type="binding site" evidence="9">
    <location>
        <position position="194"/>
    </location>
    <ligand>
        <name>Mg(2+)</name>
        <dbReference type="ChEBI" id="CHEBI:18420"/>
    </ligand>
</feature>
<feature type="active site" description="Proton acceptor" evidence="8">
    <location>
        <position position="189"/>
    </location>
</feature>
<dbReference type="InterPro" id="IPR024165">
    <property type="entry name" value="Kan/Strep_kinase"/>
</dbReference>
<evidence type="ECO:0000313" key="12">
    <source>
        <dbReference type="Proteomes" id="UP000288052"/>
    </source>
</evidence>
<feature type="binding site" evidence="9">
    <location>
        <position position="207"/>
    </location>
    <ligand>
        <name>Mg(2+)</name>
        <dbReference type="ChEBI" id="CHEBI:18420"/>
    </ligand>
</feature>
<dbReference type="SUPFAM" id="SSF56112">
    <property type="entry name" value="Protein kinase-like (PK-like)"/>
    <property type="match status" value="1"/>
</dbReference>
<dbReference type="GO" id="GO:0005524">
    <property type="term" value="F:ATP binding"/>
    <property type="evidence" value="ECO:0007669"/>
    <property type="project" value="UniProtKB-KW"/>
</dbReference>
<dbReference type="RefSeq" id="WP_126032253.1">
    <property type="nucleotide sequence ID" value="NZ_QXGI01000004.1"/>
</dbReference>
<dbReference type="GO" id="GO:0046677">
    <property type="term" value="P:response to antibiotic"/>
    <property type="evidence" value="ECO:0007669"/>
    <property type="project" value="UniProtKB-KW"/>
</dbReference>
<sequence length="264" mass="28694">MKHTPLDDPSALLDACPATMRALIEGAPIHDSSSSPQARVYYADAAGGLYLKRAAAGALAREATMTGYFHGLGIGARLLGYVGAEEDWMLTAALGGDDCTAARYLEGPERLAETIGTLLRRLHETDASDCPMRDCMDRCRADVEANVEERLRHPPQESQMFGHASVEEAYRVASEGLGGLTGRVLLHGDYCLPNIMLEDWRLSGYIDVGGAGVGDRHVDVFWGAWTLMFNLHTDRYRDRFLDAYGRDVIDEEALAVVGAAAVFG</sequence>
<evidence type="ECO:0000256" key="7">
    <source>
        <dbReference type="PIRNR" id="PIRNR000706"/>
    </source>
</evidence>
<dbReference type="InterPro" id="IPR002575">
    <property type="entry name" value="Aminoglycoside_PTrfase"/>
</dbReference>
<dbReference type="CDD" id="cd05150">
    <property type="entry name" value="APH"/>
    <property type="match status" value="1"/>
</dbReference>
<dbReference type="AlphaFoldDB" id="A0A430F6Q0"/>
<dbReference type="OrthoDB" id="3806873at2"/>
<evidence type="ECO:0000256" key="4">
    <source>
        <dbReference type="ARBA" id="ARBA00022777"/>
    </source>
</evidence>
<reference evidence="11 12" key="1">
    <citation type="submission" date="2018-09" db="EMBL/GenBank/DDBJ databases">
        <title>Characterization of the phylogenetic diversity of five novel species belonging to the genus Bifidobacterium.</title>
        <authorList>
            <person name="Lugli G.A."/>
            <person name="Duranti S."/>
            <person name="Milani C."/>
        </authorList>
    </citation>
    <scope>NUCLEOTIDE SEQUENCE [LARGE SCALE GENOMIC DNA]</scope>
    <source>
        <strain evidence="11 12">2020B</strain>
    </source>
</reference>
<dbReference type="Proteomes" id="UP000288052">
    <property type="component" value="Unassembled WGS sequence"/>
</dbReference>
<keyword evidence="12" id="KW-1185">Reference proteome</keyword>
<evidence type="ECO:0000313" key="11">
    <source>
        <dbReference type="EMBL" id="RSX47979.1"/>
    </source>
</evidence>
<keyword evidence="9" id="KW-0479">Metal-binding</keyword>
<evidence type="ECO:0000256" key="1">
    <source>
        <dbReference type="ARBA" id="ARBA00006219"/>
    </source>
</evidence>
<dbReference type="GO" id="GO:0046872">
    <property type="term" value="F:metal ion binding"/>
    <property type="evidence" value="ECO:0007669"/>
    <property type="project" value="UniProtKB-KW"/>
</dbReference>
<dbReference type="GO" id="GO:0016301">
    <property type="term" value="F:kinase activity"/>
    <property type="evidence" value="ECO:0007669"/>
    <property type="project" value="UniProtKB-KW"/>
</dbReference>
<dbReference type="Pfam" id="PF01636">
    <property type="entry name" value="APH"/>
    <property type="match status" value="1"/>
</dbReference>
<proteinExistence type="inferred from homology"/>
<dbReference type="PIRSF" id="PIRSF000706">
    <property type="entry name" value="Kanamycin_kin"/>
    <property type="match status" value="1"/>
</dbReference>
<name>A0A430F6Q0_9BIFI</name>
<organism evidence="11 12">
    <name type="scientific">Bifidobacterium castoris</name>
    <dbReference type="NCBI Taxonomy" id="2306972"/>
    <lineage>
        <taxon>Bacteria</taxon>
        <taxon>Bacillati</taxon>
        <taxon>Actinomycetota</taxon>
        <taxon>Actinomycetes</taxon>
        <taxon>Bifidobacteriales</taxon>
        <taxon>Bifidobacteriaceae</taxon>
        <taxon>Bifidobacterium</taxon>
    </lineage>
</organism>
<evidence type="ECO:0000256" key="8">
    <source>
        <dbReference type="PIRSR" id="PIRSR000706-1"/>
    </source>
</evidence>
<keyword evidence="6 7" id="KW-0046">Antibiotic resistance</keyword>
<gene>
    <name evidence="11" type="ORF">D2E22_1266</name>
</gene>
<keyword evidence="2 7" id="KW-0808">Transferase</keyword>
<keyword evidence="3 7" id="KW-0547">Nucleotide-binding</keyword>
<keyword evidence="9" id="KW-0460">Magnesium</keyword>
<evidence type="ECO:0000256" key="9">
    <source>
        <dbReference type="PIRSR" id="PIRSR000706-2"/>
    </source>
</evidence>
<keyword evidence="5 7" id="KW-0067">ATP-binding</keyword>
<protein>
    <submittedName>
        <fullName evidence="11">Aminoglycoside phosphotransferase APH(3')</fullName>
    </submittedName>
</protein>
<comment type="caution">
    <text evidence="11">The sequence shown here is derived from an EMBL/GenBank/DDBJ whole genome shotgun (WGS) entry which is preliminary data.</text>
</comment>